<accession>A0A0F4Z392</accession>
<comment type="similarity">
    <text evidence="4">Belongs to the DASH complex SPC34 family.</text>
</comment>
<evidence type="ECO:0000256" key="16">
    <source>
        <dbReference type="ARBA" id="ARBA00023328"/>
    </source>
</evidence>
<keyword evidence="14" id="KW-0539">Nucleus</keyword>
<feature type="coiled-coil region" evidence="19">
    <location>
        <begin position="154"/>
        <end position="241"/>
    </location>
</feature>
<evidence type="ECO:0000256" key="9">
    <source>
        <dbReference type="ARBA" id="ARBA00022776"/>
    </source>
</evidence>
<dbReference type="GO" id="GO:0008608">
    <property type="term" value="P:attachment of spindle microtubules to kinetochore"/>
    <property type="evidence" value="ECO:0007669"/>
    <property type="project" value="InterPro"/>
</dbReference>
<evidence type="ECO:0000256" key="2">
    <source>
        <dbReference type="ARBA" id="ARBA00004186"/>
    </source>
</evidence>
<evidence type="ECO:0000256" key="12">
    <source>
        <dbReference type="ARBA" id="ARBA00023054"/>
    </source>
</evidence>
<keyword evidence="5" id="KW-0158">Chromosome</keyword>
<evidence type="ECO:0000256" key="6">
    <source>
        <dbReference type="ARBA" id="ARBA00022490"/>
    </source>
</evidence>
<dbReference type="RefSeq" id="XP_013331417.1">
    <property type="nucleotide sequence ID" value="XM_013475963.1"/>
</dbReference>
<evidence type="ECO:0000256" key="14">
    <source>
        <dbReference type="ARBA" id="ARBA00023242"/>
    </source>
</evidence>
<name>A0A0F4Z392_RASE3</name>
<dbReference type="STRING" id="1408163.A0A0F4Z392"/>
<evidence type="ECO:0000256" key="1">
    <source>
        <dbReference type="ARBA" id="ARBA00004123"/>
    </source>
</evidence>
<keyword evidence="10" id="KW-0159">Chromosome partition</keyword>
<keyword evidence="13" id="KW-0206">Cytoskeleton</keyword>
<evidence type="ECO:0000256" key="15">
    <source>
        <dbReference type="ARBA" id="ARBA00023306"/>
    </source>
</evidence>
<evidence type="ECO:0000256" key="3">
    <source>
        <dbReference type="ARBA" id="ARBA00004629"/>
    </source>
</evidence>
<keyword evidence="7" id="KW-0132">Cell division</keyword>
<evidence type="ECO:0000256" key="18">
    <source>
        <dbReference type="ARBA" id="ARBA00044346"/>
    </source>
</evidence>
<keyword evidence="15" id="KW-0131">Cell cycle</keyword>
<keyword evidence="8" id="KW-0493">Microtubule</keyword>
<keyword evidence="16" id="KW-0137">Centromere</keyword>
<evidence type="ECO:0000256" key="13">
    <source>
        <dbReference type="ARBA" id="ARBA00023212"/>
    </source>
</evidence>
<evidence type="ECO:0000256" key="8">
    <source>
        <dbReference type="ARBA" id="ARBA00022701"/>
    </source>
</evidence>
<reference evidence="20 21" key="1">
    <citation type="submission" date="2015-04" db="EMBL/GenBank/DDBJ databases">
        <authorList>
            <person name="Heijne W.H."/>
            <person name="Fedorova N.D."/>
            <person name="Nierman W.C."/>
            <person name="Vollebregt A.W."/>
            <person name="Zhao Z."/>
            <person name="Wu L."/>
            <person name="Kumar M."/>
            <person name="Stam H."/>
            <person name="van den Berg M.A."/>
            <person name="Pel H.J."/>
        </authorList>
    </citation>
    <scope>NUCLEOTIDE SEQUENCE [LARGE SCALE GENOMIC DNA]</scope>
    <source>
        <strain evidence="20 21">CBS 393.64</strain>
    </source>
</reference>
<keyword evidence="11" id="KW-0995">Kinetochore</keyword>
<dbReference type="OrthoDB" id="10016597at2759"/>
<comment type="subcellular location">
    <subcellularLocation>
        <location evidence="3">Chromosome</location>
        <location evidence="3">Centromere</location>
        <location evidence="3">Kinetochore</location>
    </subcellularLocation>
    <subcellularLocation>
        <location evidence="2">Cytoplasm</location>
        <location evidence="2">Cytoskeleton</location>
        <location evidence="2">Spindle</location>
    </subcellularLocation>
    <subcellularLocation>
        <location evidence="1">Nucleus</location>
    </subcellularLocation>
</comment>
<evidence type="ECO:0000256" key="5">
    <source>
        <dbReference type="ARBA" id="ARBA00022454"/>
    </source>
</evidence>
<dbReference type="AlphaFoldDB" id="A0A0F4Z392"/>
<comment type="caution">
    <text evidence="20">The sequence shown here is derived from an EMBL/GenBank/DDBJ whole genome shotgun (WGS) entry which is preliminary data.</text>
</comment>
<evidence type="ECO:0000256" key="7">
    <source>
        <dbReference type="ARBA" id="ARBA00022618"/>
    </source>
</evidence>
<evidence type="ECO:0000256" key="19">
    <source>
        <dbReference type="SAM" id="Coils"/>
    </source>
</evidence>
<keyword evidence="9" id="KW-0498">Mitosis</keyword>
<evidence type="ECO:0000256" key="11">
    <source>
        <dbReference type="ARBA" id="ARBA00022838"/>
    </source>
</evidence>
<dbReference type="InterPro" id="IPR013966">
    <property type="entry name" value="Spc34"/>
</dbReference>
<dbReference type="Pfam" id="PF08657">
    <property type="entry name" value="DASH_Spc34"/>
    <property type="match status" value="2"/>
</dbReference>
<dbReference type="Proteomes" id="UP000053958">
    <property type="component" value="Unassembled WGS sequence"/>
</dbReference>
<evidence type="ECO:0000313" key="21">
    <source>
        <dbReference type="Proteomes" id="UP000053958"/>
    </source>
</evidence>
<keyword evidence="6" id="KW-0963">Cytoplasm</keyword>
<gene>
    <name evidence="20" type="ORF">T310_1164</name>
</gene>
<proteinExistence type="inferred from homology"/>
<keyword evidence="21" id="KW-1185">Reference proteome</keyword>
<evidence type="ECO:0000256" key="10">
    <source>
        <dbReference type="ARBA" id="ARBA00022829"/>
    </source>
</evidence>
<evidence type="ECO:0000313" key="20">
    <source>
        <dbReference type="EMBL" id="KKA24805.1"/>
    </source>
</evidence>
<evidence type="ECO:0000256" key="4">
    <source>
        <dbReference type="ARBA" id="ARBA00008491"/>
    </source>
</evidence>
<protein>
    <recommendedName>
        <fullName evidence="17">DASH complex subunit SPC34</fullName>
    </recommendedName>
    <alternativeName>
        <fullName evidence="18">Outer kinetochore protein SPC34</fullName>
    </alternativeName>
</protein>
<dbReference type="GeneID" id="25313515"/>
<dbReference type="EMBL" id="LASV01000048">
    <property type="protein sequence ID" value="KKA24805.1"/>
    <property type="molecule type" value="Genomic_DNA"/>
</dbReference>
<sequence length="247" mass="27418">MSLLESHLEQISLSANAISELAFPPPKIFTNALLNSHDITALIRDTEAHERALFSIDPSAKSLSSSQRRATRRGTVYPSEGAGESMASRIYAARNNRNQSAVARVLGVDMMEEIKRSSSASARAPRGEINVEVLLKGAEKLCNVYPIAGAAEKISTLRYRYQQVTESLAQLEARVAANAAELERMSQAYGHDDDDFEDLDTPQQEVVNVTDEDIARELEEIRKLERKKRALEERVSGMERDLGGLMR</sequence>
<evidence type="ECO:0000256" key="17">
    <source>
        <dbReference type="ARBA" id="ARBA00044112"/>
    </source>
</evidence>
<dbReference type="GO" id="GO:0051301">
    <property type="term" value="P:cell division"/>
    <property type="evidence" value="ECO:0007669"/>
    <property type="project" value="UniProtKB-KW"/>
</dbReference>
<organism evidence="20 21">
    <name type="scientific">Rasamsonia emersonii (strain ATCC 16479 / CBS 393.64 / IMI 116815)</name>
    <dbReference type="NCBI Taxonomy" id="1408163"/>
    <lineage>
        <taxon>Eukaryota</taxon>
        <taxon>Fungi</taxon>
        <taxon>Dikarya</taxon>
        <taxon>Ascomycota</taxon>
        <taxon>Pezizomycotina</taxon>
        <taxon>Eurotiomycetes</taxon>
        <taxon>Eurotiomycetidae</taxon>
        <taxon>Eurotiales</taxon>
        <taxon>Trichocomaceae</taxon>
        <taxon>Rasamsonia</taxon>
    </lineage>
</organism>
<keyword evidence="12 19" id="KW-0175">Coiled coil</keyword>
<dbReference type="GO" id="GO:0005876">
    <property type="term" value="C:spindle microtubule"/>
    <property type="evidence" value="ECO:0007669"/>
    <property type="project" value="InterPro"/>
</dbReference>
<dbReference type="GO" id="GO:0042729">
    <property type="term" value="C:DASH complex"/>
    <property type="evidence" value="ECO:0007669"/>
    <property type="project" value="InterPro"/>
</dbReference>